<reference evidence="4 5" key="1">
    <citation type="submission" date="2016-03" db="EMBL/GenBank/DDBJ databases">
        <title>Whole genome sequencing of Grifola frondosa 9006-11.</title>
        <authorList>
            <person name="Min B."/>
            <person name="Park H."/>
            <person name="Kim J.-G."/>
            <person name="Cho H."/>
            <person name="Oh Y.-L."/>
            <person name="Kong W.-S."/>
            <person name="Choi I.-G."/>
        </authorList>
    </citation>
    <scope>NUCLEOTIDE SEQUENCE [LARGE SCALE GENOMIC DNA]</scope>
    <source>
        <strain evidence="4 5">9006-11</strain>
    </source>
</reference>
<feature type="compositionally biased region" description="Low complexity" evidence="2">
    <location>
        <begin position="500"/>
        <end position="515"/>
    </location>
</feature>
<protein>
    <submittedName>
        <fullName evidence="4">Protein DENND6B</fullName>
    </submittedName>
</protein>
<accession>A0A1C7M7B0</accession>
<organism evidence="4 5">
    <name type="scientific">Grifola frondosa</name>
    <name type="common">Maitake</name>
    <name type="synonym">Polyporus frondosus</name>
    <dbReference type="NCBI Taxonomy" id="5627"/>
    <lineage>
        <taxon>Eukaryota</taxon>
        <taxon>Fungi</taxon>
        <taxon>Dikarya</taxon>
        <taxon>Basidiomycota</taxon>
        <taxon>Agaricomycotina</taxon>
        <taxon>Agaricomycetes</taxon>
        <taxon>Polyporales</taxon>
        <taxon>Grifolaceae</taxon>
        <taxon>Grifola</taxon>
    </lineage>
</organism>
<dbReference type="GO" id="GO:0005085">
    <property type="term" value="F:guanyl-nucleotide exchange factor activity"/>
    <property type="evidence" value="ECO:0007669"/>
    <property type="project" value="InterPro"/>
</dbReference>
<dbReference type="EMBL" id="LUGG01000009">
    <property type="protein sequence ID" value="OBZ72447.1"/>
    <property type="molecule type" value="Genomic_DNA"/>
</dbReference>
<dbReference type="PROSITE" id="PS50211">
    <property type="entry name" value="DENN"/>
    <property type="match status" value="1"/>
</dbReference>
<dbReference type="PANTHER" id="PTHR13677:SF0">
    <property type="entry name" value="LD41638P"/>
    <property type="match status" value="1"/>
</dbReference>
<evidence type="ECO:0000313" key="5">
    <source>
        <dbReference type="Proteomes" id="UP000092993"/>
    </source>
</evidence>
<evidence type="ECO:0000259" key="3">
    <source>
        <dbReference type="PROSITE" id="PS50211"/>
    </source>
</evidence>
<feature type="region of interest" description="Disordered" evidence="2">
    <location>
        <begin position="62"/>
        <end position="105"/>
    </location>
</feature>
<dbReference type="InterPro" id="IPR037516">
    <property type="entry name" value="Tripartite_DENN"/>
</dbReference>
<feature type="compositionally biased region" description="Polar residues" evidence="2">
    <location>
        <begin position="70"/>
        <end position="81"/>
    </location>
</feature>
<dbReference type="AlphaFoldDB" id="A0A1C7M7B0"/>
<sequence length="588" mass="65382">TGLVPTPIVVGGRLSFDCVFMATTIVTDDILEADIGLVDLSHAPSSPPTPIDTTLSRRTSLPLGLRSPLKSPSSPNLTDNRTLAPPPRRRVSRSNTLPRTPRLSLHNPSFSLSSMTMEPDTVAKLRRWILSLLTSIWTSAPRSLMYIPSSVFRRGRLKIFRGGFTIRAQSLKTASSTDFRISLNDVIHPRSEAINRSTPFTTRIPPVLMTFHFRDPSSFSTWPSFMSHGGPMLEAACHNIASWYGILVSIVFAKVLSSHEKKPGRTLELGFLGTAFHAEIPHAVDTQQSPSPTHHGLDTNLQILVSVSPSDPPIVSSLEALLSHLWSVWECLVLCEPILVFGRSPTMTSQAVWWLRDILRPIPLAGDFRPFFTIHDADHSTLVNPRPPKAGLLLGVTNPLFERACQHWPHILSLGRNPKVKGKRHSKMDFAPGPVPGWKSTHKRYTSRDHALLKQLEYACHGSDQNKIDASAAMHRHFSSRTSALLVPLQRYLQTLIPSPSESARARASTASSPSHSREMLHPHDKGLRLKPFSDVAFFASLKTYGSPLSFKSAGRQKEFYERWLRTPAFGVWIARQEEVVRSVLLKG</sequence>
<dbReference type="GO" id="GO:0055037">
    <property type="term" value="C:recycling endosome"/>
    <property type="evidence" value="ECO:0007669"/>
    <property type="project" value="TreeGrafter"/>
</dbReference>
<dbReference type="InterPro" id="IPR024224">
    <property type="entry name" value="DENND6"/>
</dbReference>
<dbReference type="PANTHER" id="PTHR13677">
    <property type="entry name" value="LD41638P"/>
    <property type="match status" value="1"/>
</dbReference>
<comment type="caution">
    <text evidence="4">The sequence shown here is derived from an EMBL/GenBank/DDBJ whole genome shotgun (WGS) entry which is preliminary data.</text>
</comment>
<gene>
    <name evidence="4" type="primary">DENND6B</name>
    <name evidence="4" type="ORF">A0H81_07855</name>
</gene>
<comment type="similarity">
    <text evidence="1">Belongs to the DENND6 family.</text>
</comment>
<proteinExistence type="inferred from homology"/>
<feature type="non-terminal residue" evidence="4">
    <location>
        <position position="1"/>
    </location>
</feature>
<keyword evidence="5" id="KW-1185">Reference proteome</keyword>
<evidence type="ECO:0000313" key="4">
    <source>
        <dbReference type="EMBL" id="OBZ72447.1"/>
    </source>
</evidence>
<name>A0A1C7M7B0_GRIFR</name>
<dbReference type="Proteomes" id="UP000092993">
    <property type="component" value="Unassembled WGS sequence"/>
</dbReference>
<feature type="domain" description="UDENN" evidence="3">
    <location>
        <begin position="164"/>
        <end position="584"/>
    </location>
</feature>
<evidence type="ECO:0000256" key="2">
    <source>
        <dbReference type="SAM" id="MobiDB-lite"/>
    </source>
</evidence>
<feature type="region of interest" description="Disordered" evidence="2">
    <location>
        <begin position="500"/>
        <end position="522"/>
    </location>
</feature>
<dbReference type="OrthoDB" id="10265409at2759"/>
<evidence type="ECO:0000256" key="1">
    <source>
        <dbReference type="ARBA" id="ARBA00007159"/>
    </source>
</evidence>